<reference evidence="1 2" key="1">
    <citation type="journal article" date="2011" name="BMC Genomics">
        <title>Genome sequencing reveals diversification of virulence factor content and possible host adaptation in distinct subpopulations of Salmonella enterica.</title>
        <authorList>
            <person name="den Bakker H.C."/>
            <person name="Moreno Switt A.I."/>
            <person name="Govoni G."/>
            <person name="Cummings C.A."/>
            <person name="Ranieri M.L."/>
            <person name="Degoricija L."/>
            <person name="Hoelzer K."/>
            <person name="Rodriguez-Rivera L.D."/>
            <person name="Brown S."/>
            <person name="Bolchacova E."/>
            <person name="Furtado M.R."/>
            <person name="Wiedmann M."/>
        </authorList>
    </citation>
    <scope>NUCLEOTIDE SEQUENCE [LARGE SCALE GENOMIC DNA]</scope>
    <source>
        <strain evidence="1 2">A4-669</strain>
    </source>
</reference>
<sequence>MLIFCYPHREHFAAFVCQSGLLIVESNPKRHA</sequence>
<accession>A0A6C8GE97</accession>
<feature type="non-terminal residue" evidence="1">
    <location>
        <position position="32"/>
    </location>
</feature>
<protein>
    <submittedName>
        <fullName evidence="1">Uncharacterized protein</fullName>
    </submittedName>
</protein>
<organism evidence="1 2">
    <name type="scientific">Salmonella enterica subsp. enterica serovar Adelaide str. A4-669</name>
    <dbReference type="NCBI Taxonomy" id="913063"/>
    <lineage>
        <taxon>Bacteria</taxon>
        <taxon>Pseudomonadati</taxon>
        <taxon>Pseudomonadota</taxon>
        <taxon>Gammaproteobacteria</taxon>
        <taxon>Enterobacterales</taxon>
        <taxon>Enterobacteriaceae</taxon>
        <taxon>Salmonella</taxon>
    </lineage>
</organism>
<dbReference type="EMBL" id="AFCI01002066">
    <property type="protein sequence ID" value="EHC27958.1"/>
    <property type="molecule type" value="Genomic_DNA"/>
</dbReference>
<name>A0A6C8GE97_SALET</name>
<evidence type="ECO:0000313" key="1">
    <source>
        <dbReference type="EMBL" id="EHC27958.1"/>
    </source>
</evidence>
<gene>
    <name evidence="1" type="ORF">LTSEADE_0003</name>
</gene>
<evidence type="ECO:0000313" key="2">
    <source>
        <dbReference type="Proteomes" id="UP000004906"/>
    </source>
</evidence>
<comment type="caution">
    <text evidence="1">The sequence shown here is derived from an EMBL/GenBank/DDBJ whole genome shotgun (WGS) entry which is preliminary data.</text>
</comment>
<dbReference type="Proteomes" id="UP000004906">
    <property type="component" value="Unassembled WGS sequence"/>
</dbReference>
<proteinExistence type="predicted"/>
<dbReference type="AlphaFoldDB" id="A0A6C8GE97"/>